<feature type="binding site" evidence="12">
    <location>
        <begin position="255"/>
        <end position="256"/>
    </location>
    <ligand>
        <name>ATP</name>
        <dbReference type="ChEBI" id="CHEBI:30616"/>
    </ligand>
</feature>
<name>A0A516GDB3_9MICO</name>
<keyword evidence="12" id="KW-0963">Cytoplasm</keyword>
<dbReference type="InterPro" id="IPR002139">
    <property type="entry name" value="Ribo/fructo_kinase"/>
</dbReference>
<comment type="similarity">
    <text evidence="1">Belongs to the carbohydrate kinase pfkB family.</text>
</comment>
<accession>A0A516GDB3</accession>
<feature type="active site" description="Proton acceptor" evidence="12">
    <location>
        <position position="256"/>
    </location>
</feature>
<comment type="catalytic activity">
    <reaction evidence="12">
        <text>D-ribose + ATP = D-ribose 5-phosphate + ADP + H(+)</text>
        <dbReference type="Rhea" id="RHEA:13697"/>
        <dbReference type="ChEBI" id="CHEBI:15378"/>
        <dbReference type="ChEBI" id="CHEBI:30616"/>
        <dbReference type="ChEBI" id="CHEBI:47013"/>
        <dbReference type="ChEBI" id="CHEBI:78346"/>
        <dbReference type="ChEBI" id="CHEBI:456216"/>
        <dbReference type="EC" id="2.7.1.15"/>
    </reaction>
</comment>
<keyword evidence="7 12" id="KW-0418">Kinase</keyword>
<feature type="binding site" evidence="12">
    <location>
        <position position="295"/>
    </location>
    <ligand>
        <name>K(+)</name>
        <dbReference type="ChEBI" id="CHEBI:29103"/>
    </ligand>
</feature>
<feature type="binding site" evidence="12">
    <location>
        <position position="289"/>
    </location>
    <ligand>
        <name>K(+)</name>
        <dbReference type="ChEBI" id="CHEBI:29103"/>
    </ligand>
</feature>
<dbReference type="GO" id="GO:0046872">
    <property type="term" value="F:metal ion binding"/>
    <property type="evidence" value="ECO:0007669"/>
    <property type="project" value="UniProtKB-KW"/>
</dbReference>
<dbReference type="GO" id="GO:0004747">
    <property type="term" value="F:ribokinase activity"/>
    <property type="evidence" value="ECO:0007669"/>
    <property type="project" value="UniProtKB-UniRule"/>
</dbReference>
<keyword evidence="4 12" id="KW-0808">Transferase</keyword>
<gene>
    <name evidence="12" type="primary">rbsK</name>
    <name evidence="14" type="ORF">FNH13_15110</name>
</gene>
<comment type="pathway">
    <text evidence="12">Carbohydrate metabolism; D-ribose degradation; D-ribose 5-phosphate from beta-D-ribopyranose: step 2/2.</text>
</comment>
<feature type="binding site" evidence="12">
    <location>
        <position position="291"/>
    </location>
    <ligand>
        <name>K(+)</name>
        <dbReference type="ChEBI" id="CHEBI:29103"/>
    </ligand>
</feature>
<evidence type="ECO:0000256" key="2">
    <source>
        <dbReference type="ARBA" id="ARBA00012035"/>
    </source>
</evidence>
<comment type="activity regulation">
    <text evidence="12">Activated by a monovalent cation that binds near, but not in, the active site. The most likely occupant of the site in vivo is potassium. Ion binding induces a conformational change that may alter substrate affinity.</text>
</comment>
<dbReference type="SUPFAM" id="SSF53613">
    <property type="entry name" value="Ribokinase-like"/>
    <property type="match status" value="1"/>
</dbReference>
<keyword evidence="5 12" id="KW-0479">Metal-binding</keyword>
<dbReference type="AlphaFoldDB" id="A0A516GDB3"/>
<evidence type="ECO:0000256" key="12">
    <source>
        <dbReference type="HAMAP-Rule" id="MF_01987"/>
    </source>
</evidence>
<evidence type="ECO:0000256" key="4">
    <source>
        <dbReference type="ARBA" id="ARBA00022679"/>
    </source>
</evidence>
<feature type="binding site" evidence="12">
    <location>
        <position position="141"/>
    </location>
    <ligand>
        <name>substrate</name>
    </ligand>
</feature>
<evidence type="ECO:0000313" key="14">
    <source>
        <dbReference type="EMBL" id="QDO89497.1"/>
    </source>
</evidence>
<comment type="function">
    <text evidence="12">Catalyzes the phosphorylation of ribose at O-5 in a reaction requiring ATP and magnesium. The resulting D-ribose-5-phosphate can then be used either for sythesis of nucleotides, histidine, and tryptophan, or as a component of the pentose phosphate pathway.</text>
</comment>
<feature type="binding site" evidence="12">
    <location>
        <position position="185"/>
    </location>
    <ligand>
        <name>ATP</name>
        <dbReference type="ChEBI" id="CHEBI:30616"/>
    </ligand>
</feature>
<dbReference type="GO" id="GO:0005524">
    <property type="term" value="F:ATP binding"/>
    <property type="evidence" value="ECO:0007669"/>
    <property type="project" value="UniProtKB-UniRule"/>
</dbReference>
<feature type="binding site" evidence="12">
    <location>
        <begin position="223"/>
        <end position="228"/>
    </location>
    <ligand>
        <name>ATP</name>
        <dbReference type="ChEBI" id="CHEBI:30616"/>
    </ligand>
</feature>
<dbReference type="PANTHER" id="PTHR10584">
    <property type="entry name" value="SUGAR KINASE"/>
    <property type="match status" value="1"/>
</dbReference>
<comment type="subunit">
    <text evidence="12">Homodimer.</text>
</comment>
<dbReference type="PRINTS" id="PR00990">
    <property type="entry name" value="RIBOKINASE"/>
</dbReference>
<keyword evidence="11 12" id="KW-0119">Carbohydrate metabolism</keyword>
<evidence type="ECO:0000256" key="8">
    <source>
        <dbReference type="ARBA" id="ARBA00022840"/>
    </source>
</evidence>
<dbReference type="GO" id="GO:0005829">
    <property type="term" value="C:cytosol"/>
    <property type="evidence" value="ECO:0007669"/>
    <property type="project" value="TreeGrafter"/>
</dbReference>
<dbReference type="Gene3D" id="3.40.1190.20">
    <property type="match status" value="1"/>
</dbReference>
<proteinExistence type="inferred from homology"/>
<organism evidence="14 15">
    <name type="scientific">Ornithinimicrobium ciconiae</name>
    <dbReference type="NCBI Taxonomy" id="2594265"/>
    <lineage>
        <taxon>Bacteria</taxon>
        <taxon>Bacillati</taxon>
        <taxon>Actinomycetota</taxon>
        <taxon>Actinomycetes</taxon>
        <taxon>Micrococcales</taxon>
        <taxon>Ornithinimicrobiaceae</taxon>
        <taxon>Ornithinimicrobium</taxon>
    </lineage>
</organism>
<evidence type="ECO:0000256" key="11">
    <source>
        <dbReference type="ARBA" id="ARBA00023277"/>
    </source>
</evidence>
<keyword evidence="9 12" id="KW-0460">Magnesium</keyword>
<evidence type="ECO:0000259" key="13">
    <source>
        <dbReference type="Pfam" id="PF00294"/>
    </source>
</evidence>
<feature type="binding site" evidence="12">
    <location>
        <position position="252"/>
    </location>
    <ligand>
        <name>K(+)</name>
        <dbReference type="ChEBI" id="CHEBI:29103"/>
    </ligand>
</feature>
<evidence type="ECO:0000256" key="10">
    <source>
        <dbReference type="ARBA" id="ARBA00022958"/>
    </source>
</evidence>
<evidence type="ECO:0000256" key="7">
    <source>
        <dbReference type="ARBA" id="ARBA00022777"/>
    </source>
</evidence>
<evidence type="ECO:0000313" key="15">
    <source>
        <dbReference type="Proteomes" id="UP000315395"/>
    </source>
</evidence>
<dbReference type="GO" id="GO:0019303">
    <property type="term" value="P:D-ribose catabolic process"/>
    <property type="evidence" value="ECO:0007669"/>
    <property type="project" value="UniProtKB-UniRule"/>
</dbReference>
<keyword evidence="15" id="KW-1185">Reference proteome</keyword>
<dbReference type="Pfam" id="PF00294">
    <property type="entry name" value="PfkB"/>
    <property type="match status" value="1"/>
</dbReference>
<dbReference type="UniPathway" id="UPA00916">
    <property type="reaction ID" value="UER00889"/>
</dbReference>
<evidence type="ECO:0000256" key="9">
    <source>
        <dbReference type="ARBA" id="ARBA00022842"/>
    </source>
</evidence>
<dbReference type="EC" id="2.7.1.15" evidence="2 12"/>
<dbReference type="InterPro" id="IPR011611">
    <property type="entry name" value="PfkB_dom"/>
</dbReference>
<dbReference type="InterPro" id="IPR029056">
    <property type="entry name" value="Ribokinase-like"/>
</dbReference>
<evidence type="ECO:0000256" key="6">
    <source>
        <dbReference type="ARBA" id="ARBA00022741"/>
    </source>
</evidence>
<dbReference type="CDD" id="cd01174">
    <property type="entry name" value="ribokinase"/>
    <property type="match status" value="1"/>
</dbReference>
<dbReference type="RefSeq" id="WP_143784183.1">
    <property type="nucleotide sequence ID" value="NZ_CP041616.1"/>
</dbReference>
<comment type="caution">
    <text evidence="12">Lacks conserved residue(s) required for the propagation of feature annotation.</text>
</comment>
<keyword evidence="10 12" id="KW-0630">Potassium</keyword>
<feature type="binding site" evidence="12">
    <location>
        <begin position="12"/>
        <end position="14"/>
    </location>
    <ligand>
        <name>substrate</name>
    </ligand>
</feature>
<dbReference type="InterPro" id="IPR002173">
    <property type="entry name" value="Carboh/pur_kinase_PfkB_CS"/>
</dbReference>
<comment type="cofactor">
    <cofactor evidence="12">
        <name>Mg(2+)</name>
        <dbReference type="ChEBI" id="CHEBI:18420"/>
    </cofactor>
    <text evidence="12">Requires a divalent cation, most likely magnesium in vivo, as an electrophilic catalyst to aid phosphoryl group transfer. It is the chelate of the metal and the nucleotide that is the actual substrate.</text>
</comment>
<keyword evidence="6 12" id="KW-0547">Nucleotide-binding</keyword>
<protein>
    <recommendedName>
        <fullName evidence="3 12">Ribokinase</fullName>
        <shortName evidence="12">RK</shortName>
        <ecNumber evidence="2 12">2.7.1.15</ecNumber>
    </recommendedName>
</protein>
<dbReference type="InterPro" id="IPR011877">
    <property type="entry name" value="Ribokinase"/>
</dbReference>
<evidence type="ECO:0000256" key="1">
    <source>
        <dbReference type="ARBA" id="ARBA00005380"/>
    </source>
</evidence>
<dbReference type="Proteomes" id="UP000315395">
    <property type="component" value="Chromosome"/>
</dbReference>
<dbReference type="PROSITE" id="PS00584">
    <property type="entry name" value="PFKB_KINASES_2"/>
    <property type="match status" value="1"/>
</dbReference>
<feature type="binding site" evidence="12">
    <location>
        <position position="286"/>
    </location>
    <ligand>
        <name>K(+)</name>
        <dbReference type="ChEBI" id="CHEBI:29103"/>
    </ligand>
</feature>
<dbReference type="KEGG" id="orz:FNH13_15110"/>
<feature type="binding site" evidence="12">
    <location>
        <position position="256"/>
    </location>
    <ligand>
        <name>substrate</name>
    </ligand>
</feature>
<feature type="binding site" evidence="12">
    <location>
        <begin position="40"/>
        <end position="44"/>
    </location>
    <ligand>
        <name>substrate</name>
    </ligand>
</feature>
<comment type="similarity">
    <text evidence="12">Belongs to the carbohydrate kinase PfkB family. Ribokinase subfamily.</text>
</comment>
<dbReference type="OrthoDB" id="9775849at2"/>
<sequence length="304" mass="30153">MGARLLVIGSTNVDLLATVPRHPSPGETLLGTGGQRAAGGKGANQALAAALQGADVTFVGAVGEDADAELALAGMRAAGVDLDSVVTVPESPTGLAIITVSQDGENTIVVIPGANAHVGVEAATTAVAGMGEGDLLLMQGEVPRATMEAAARAARDADRRVVLNVAPWMALDHDVLTAADPLVLNEHEAQLALAELGLSPDGDSPEAAATALRVAGTPSVVITLGAEGAVAASQDSPTTQVPSPTVTAIDSTGAGDAFTGALAARLLEGDDLTTAVGHAVRVGAFAVQHQGAQPSYPELDAELP</sequence>
<feature type="domain" description="Carbohydrate kinase PfkB" evidence="13">
    <location>
        <begin position="4"/>
        <end position="298"/>
    </location>
</feature>
<keyword evidence="8 12" id="KW-0067">ATP-binding</keyword>
<evidence type="ECO:0000256" key="5">
    <source>
        <dbReference type="ARBA" id="ARBA00022723"/>
    </source>
</evidence>
<evidence type="ECO:0000256" key="3">
    <source>
        <dbReference type="ARBA" id="ARBA00016943"/>
    </source>
</evidence>
<dbReference type="EMBL" id="CP041616">
    <property type="protein sequence ID" value="QDO89497.1"/>
    <property type="molecule type" value="Genomic_DNA"/>
</dbReference>
<reference evidence="14 15" key="1">
    <citation type="submission" date="2019-07" db="EMBL/GenBank/DDBJ databases">
        <title>complete genome sequencing of Ornithinimicrobium sp. H23M54.</title>
        <authorList>
            <person name="Bae J.-W."/>
            <person name="Lee S.-Y."/>
        </authorList>
    </citation>
    <scope>NUCLEOTIDE SEQUENCE [LARGE SCALE GENOMIC DNA]</scope>
    <source>
        <strain evidence="14 15">H23M54</strain>
    </source>
</reference>
<dbReference type="PANTHER" id="PTHR10584:SF166">
    <property type="entry name" value="RIBOKINASE"/>
    <property type="match status" value="1"/>
</dbReference>
<comment type="subcellular location">
    <subcellularLocation>
        <location evidence="12">Cytoplasm</location>
    </subcellularLocation>
</comment>
<dbReference type="HAMAP" id="MF_01987">
    <property type="entry name" value="Ribokinase"/>
    <property type="match status" value="1"/>
</dbReference>
<feature type="binding site" evidence="12">
    <location>
        <position position="250"/>
    </location>
    <ligand>
        <name>K(+)</name>
        <dbReference type="ChEBI" id="CHEBI:29103"/>
    </ligand>
</feature>